<dbReference type="EMBL" id="CP003060">
    <property type="protein sequence ID" value="AEP29276.1"/>
    <property type="molecule type" value="Genomic_DNA"/>
</dbReference>
<comment type="subcellular location">
    <subcellularLocation>
        <location evidence="6">Cell membrane</location>
        <topology evidence="6">Multi-pass membrane protein</topology>
    </subcellularLocation>
    <subcellularLocation>
        <location evidence="1">Membrane</location>
        <topology evidence="1">Multi-pass membrane protein</topology>
    </subcellularLocation>
</comment>
<gene>
    <name evidence="7" type="ordered locus">GNIT_1149</name>
</gene>
<dbReference type="eggNOG" id="COG0730">
    <property type="taxonomic scope" value="Bacteria"/>
</dbReference>
<feature type="transmembrane region" description="Helical" evidence="6">
    <location>
        <begin position="159"/>
        <end position="177"/>
    </location>
</feature>
<evidence type="ECO:0000256" key="5">
    <source>
        <dbReference type="ARBA" id="ARBA00023136"/>
    </source>
</evidence>
<dbReference type="RefSeq" id="WP_014108150.1">
    <property type="nucleotide sequence ID" value="NC_016041.1"/>
</dbReference>
<keyword evidence="8" id="KW-1185">Reference proteome</keyword>
<dbReference type="Proteomes" id="UP000009282">
    <property type="component" value="Chromosome"/>
</dbReference>
<feature type="transmembrane region" description="Helical" evidence="6">
    <location>
        <begin position="232"/>
        <end position="253"/>
    </location>
</feature>
<feature type="transmembrane region" description="Helical" evidence="6">
    <location>
        <begin position="259"/>
        <end position="278"/>
    </location>
</feature>
<feature type="transmembrane region" description="Helical" evidence="6">
    <location>
        <begin position="290"/>
        <end position="307"/>
    </location>
</feature>
<evidence type="ECO:0000313" key="7">
    <source>
        <dbReference type="EMBL" id="AEP29276.1"/>
    </source>
</evidence>
<reference evidence="7 8" key="1">
    <citation type="journal article" date="2011" name="J. Bacteriol.">
        <title>Complete genome sequence of seawater bacterium Glaciecola nitratireducens FR1064T.</title>
        <authorList>
            <person name="Bian F."/>
            <person name="Qin Q.L."/>
            <person name="Xie B.B."/>
            <person name="Shu Y.L."/>
            <person name="Zhang X.Y."/>
            <person name="Yu Y."/>
            <person name="Chen B."/>
            <person name="Chen X.L."/>
            <person name="Zhou B.C."/>
            <person name="Zhang Y.Z."/>
        </authorList>
    </citation>
    <scope>NUCLEOTIDE SEQUENCE [LARGE SCALE GENOMIC DNA]</scope>
    <source>
        <strain evidence="8">JCM 12485 / KCTC 12276 / FR1064</strain>
    </source>
</reference>
<evidence type="ECO:0000313" key="8">
    <source>
        <dbReference type="Proteomes" id="UP000009282"/>
    </source>
</evidence>
<proteinExistence type="inferred from homology"/>
<dbReference type="HOGENOM" id="CLU_936570_0_0_6"/>
<evidence type="ECO:0000256" key="3">
    <source>
        <dbReference type="ARBA" id="ARBA00022692"/>
    </source>
</evidence>
<sequence length="308" mass="33429">MLTIFRSAFNSHPYRAALAVCWLILIFSIPDSFQIIFDYIGFLFLGIAGAIFANATGAGGGVVFVPFFNQIDMQNTAIVATSFAIQCCGMTAGAITWHKHRKSLVPNHYANKSVISHDAEQWSYINKGLLITIPLSILGIVTAQFILSEYTQQMQTSLHLAFGVFSILLAFAIYGSIPLLRRQESLTFLLPVDVLCLGIIAFLGGIITAWLSVGVGELVAVYLILRGFNVTSAIASAVILSAFTVWSAVIYHLMVSQAIYWNVLLFAGAGAIVGGIVAKRVVLHFSVVKLKIFFATWILIMGIAGLIT</sequence>
<feature type="transmembrane region" description="Helical" evidence="6">
    <location>
        <begin position="77"/>
        <end position="97"/>
    </location>
</feature>
<dbReference type="GO" id="GO:0005886">
    <property type="term" value="C:plasma membrane"/>
    <property type="evidence" value="ECO:0007669"/>
    <property type="project" value="UniProtKB-SubCell"/>
</dbReference>
<evidence type="ECO:0000256" key="1">
    <source>
        <dbReference type="ARBA" id="ARBA00004141"/>
    </source>
</evidence>
<evidence type="ECO:0000256" key="6">
    <source>
        <dbReference type="RuleBase" id="RU363041"/>
    </source>
</evidence>
<keyword evidence="6" id="KW-1003">Cell membrane</keyword>
<keyword evidence="5 6" id="KW-0472">Membrane</keyword>
<dbReference type="Pfam" id="PF01925">
    <property type="entry name" value="TauE"/>
    <property type="match status" value="1"/>
</dbReference>
<dbReference type="PANTHER" id="PTHR43701:SF5">
    <property type="entry name" value="MEMBRANE TRANSPORTER PROTEIN-RELATED"/>
    <property type="match status" value="1"/>
</dbReference>
<dbReference type="OrthoDB" id="7594505at2"/>
<name>G4QK77_GLANF</name>
<keyword evidence="3 6" id="KW-0812">Transmembrane</keyword>
<dbReference type="PANTHER" id="PTHR43701">
    <property type="entry name" value="MEMBRANE TRANSPORTER PROTEIN MJ0441-RELATED"/>
    <property type="match status" value="1"/>
</dbReference>
<dbReference type="InterPro" id="IPR002781">
    <property type="entry name" value="TM_pro_TauE-like"/>
</dbReference>
<dbReference type="KEGG" id="gni:GNIT_1149"/>
<protein>
    <recommendedName>
        <fullName evidence="6">Probable membrane transporter protein</fullName>
    </recommendedName>
</protein>
<comment type="similarity">
    <text evidence="2 6">Belongs to the 4-toluene sulfonate uptake permease (TSUP) (TC 2.A.102) family.</text>
</comment>
<dbReference type="AlphaFoldDB" id="G4QK77"/>
<evidence type="ECO:0000256" key="2">
    <source>
        <dbReference type="ARBA" id="ARBA00009142"/>
    </source>
</evidence>
<feature type="transmembrane region" description="Helical" evidence="6">
    <location>
        <begin position="42"/>
        <end position="65"/>
    </location>
</feature>
<accession>G4QK77</accession>
<dbReference type="InterPro" id="IPR051598">
    <property type="entry name" value="TSUP/Inactive_protease-like"/>
</dbReference>
<organism evidence="7 8">
    <name type="scientific">Glaciecola nitratireducens (strain JCM 12485 / KCTC 12276 / FR1064)</name>
    <dbReference type="NCBI Taxonomy" id="1085623"/>
    <lineage>
        <taxon>Bacteria</taxon>
        <taxon>Pseudomonadati</taxon>
        <taxon>Pseudomonadota</taxon>
        <taxon>Gammaproteobacteria</taxon>
        <taxon>Alteromonadales</taxon>
        <taxon>Alteromonadaceae</taxon>
        <taxon>Brumicola</taxon>
    </lineage>
</organism>
<feature type="transmembrane region" description="Helical" evidence="6">
    <location>
        <begin position="128"/>
        <end position="147"/>
    </location>
</feature>
<keyword evidence="4 6" id="KW-1133">Transmembrane helix</keyword>
<evidence type="ECO:0000256" key="4">
    <source>
        <dbReference type="ARBA" id="ARBA00022989"/>
    </source>
</evidence>
<feature type="transmembrane region" description="Helical" evidence="6">
    <location>
        <begin position="197"/>
        <end position="225"/>
    </location>
</feature>